<dbReference type="STRING" id="237610.BJP27_10610"/>
<dbReference type="SUPFAM" id="SSF81301">
    <property type="entry name" value="Nucleotidyltransferase"/>
    <property type="match status" value="1"/>
</dbReference>
<comment type="caution">
    <text evidence="3">The sequence shown here is derived from an EMBL/GenBank/DDBJ whole genome shotgun (WGS) entry which is preliminary data.</text>
</comment>
<dbReference type="EMBL" id="FMWB01000019">
    <property type="protein sequence ID" value="SCZ48012.1"/>
    <property type="molecule type" value="Genomic_DNA"/>
</dbReference>
<dbReference type="Pfam" id="PF18765">
    <property type="entry name" value="Polbeta"/>
    <property type="match status" value="1"/>
</dbReference>
<proteinExistence type="predicted"/>
<evidence type="ECO:0000313" key="4">
    <source>
        <dbReference type="Proteomes" id="UP000183046"/>
    </source>
</evidence>
<dbReference type="SUPFAM" id="SSF46785">
    <property type="entry name" value="Winged helix' DNA-binding domain"/>
    <property type="match status" value="1"/>
</dbReference>
<dbReference type="InterPro" id="IPR036390">
    <property type="entry name" value="WH_DNA-bd_sf"/>
</dbReference>
<dbReference type="Proteomes" id="UP000183046">
    <property type="component" value="Unassembled WGS sequence"/>
</dbReference>
<feature type="domain" description="Polymerase beta nucleotidyltransferase" evidence="1">
    <location>
        <begin position="102"/>
        <end position="131"/>
    </location>
</feature>
<reference evidence="2 5" key="3">
    <citation type="submission" date="2017-01" db="EMBL/GenBank/DDBJ databases">
        <title>Pseudomonas psychrotolerans genome sequencing and assembly.</title>
        <authorList>
            <person name="Vyas B."/>
            <person name="Mayilraj S."/>
        </authorList>
    </citation>
    <scope>NUCLEOTIDE SEQUENCE [LARGE SCALE GENOMIC DNA]</scope>
    <source>
        <strain evidence="2 5">SDS18</strain>
    </source>
</reference>
<dbReference type="OrthoDB" id="8223306at2"/>
<dbReference type="GeneID" id="57560439"/>
<accession>A0A1G5PEN4</accession>
<dbReference type="CDD" id="cd05403">
    <property type="entry name" value="NT_KNTase_like"/>
    <property type="match status" value="1"/>
</dbReference>
<reference evidence="4" key="2">
    <citation type="submission" date="2016-10" db="EMBL/GenBank/DDBJ databases">
        <authorList>
            <person name="de Groot N.N."/>
        </authorList>
    </citation>
    <scope>NUCLEOTIDE SEQUENCE [LARGE SCALE GENOMIC DNA]</scope>
    <source>
        <strain evidence="4">DSM 15758</strain>
    </source>
</reference>
<evidence type="ECO:0000313" key="5">
    <source>
        <dbReference type="Proteomes" id="UP000189310"/>
    </source>
</evidence>
<dbReference type="InterPro" id="IPR043519">
    <property type="entry name" value="NT_sf"/>
</dbReference>
<dbReference type="Proteomes" id="UP000189310">
    <property type="component" value="Unassembled WGS sequence"/>
</dbReference>
<dbReference type="Gene3D" id="1.10.10.10">
    <property type="entry name" value="Winged helix-like DNA-binding domain superfamily/Winged helix DNA-binding domain"/>
    <property type="match status" value="1"/>
</dbReference>
<dbReference type="InterPro" id="IPR011991">
    <property type="entry name" value="ArsR-like_HTH"/>
</dbReference>
<evidence type="ECO:0000313" key="3">
    <source>
        <dbReference type="EMBL" id="SCZ48012.1"/>
    </source>
</evidence>
<sequence>MSLASVLFPDYRRKVLALLLLHPDSSYHQREIARLTETQSGTLSRELVKLVSAGLAVKTRVGNQQHYRANPDCPIFEELASILRKTSGLTDILAEALGLVADRIEAAFVFGSMASGKANSGSDIDLMILGTVTFGEVVAALYPCQERLGREINPKVYRQEEWQKLLAEGGAFVTDLLEKPKLFVIGDAGELSQGWTDDPG</sequence>
<dbReference type="InterPro" id="IPR041633">
    <property type="entry name" value="Polbeta"/>
</dbReference>
<organism evidence="3 4">
    <name type="scientific">Pseudomonas oryzihabitans</name>
    <dbReference type="NCBI Taxonomy" id="47885"/>
    <lineage>
        <taxon>Bacteria</taxon>
        <taxon>Pseudomonadati</taxon>
        <taxon>Pseudomonadota</taxon>
        <taxon>Gammaproteobacteria</taxon>
        <taxon>Pseudomonadales</taxon>
        <taxon>Pseudomonadaceae</taxon>
        <taxon>Pseudomonas</taxon>
    </lineage>
</organism>
<keyword evidence="5" id="KW-1185">Reference proteome</keyword>
<reference evidence="3" key="1">
    <citation type="submission" date="2016-10" db="EMBL/GenBank/DDBJ databases">
        <authorList>
            <person name="Varghese N."/>
            <person name="Submissions S."/>
        </authorList>
    </citation>
    <scope>NUCLEOTIDE SEQUENCE</scope>
    <source>
        <strain evidence="3">DSM 15758</strain>
    </source>
</reference>
<evidence type="ECO:0000313" key="2">
    <source>
        <dbReference type="EMBL" id="ONN71996.1"/>
    </source>
</evidence>
<dbReference type="RefSeq" id="WP_027600012.1">
    <property type="nucleotide sequence ID" value="NZ_FMWB01000019.1"/>
</dbReference>
<dbReference type="AlphaFoldDB" id="A0A1G5PEN4"/>
<dbReference type="InterPro" id="IPR036388">
    <property type="entry name" value="WH-like_DNA-bd_sf"/>
</dbReference>
<dbReference type="Gene3D" id="3.30.460.10">
    <property type="entry name" value="Beta Polymerase, domain 2"/>
    <property type="match status" value="1"/>
</dbReference>
<evidence type="ECO:0000259" key="1">
    <source>
        <dbReference type="Pfam" id="PF18765"/>
    </source>
</evidence>
<gene>
    <name evidence="2" type="ORF">BVL52_06560</name>
    <name evidence="3" type="ORF">SAMN05216279_11914</name>
</gene>
<protein>
    <submittedName>
        <fullName evidence="2">DNA polymerase subunit beta</fullName>
    </submittedName>
    <submittedName>
        <fullName evidence="3">Predicted nucleotidyltransferase</fullName>
    </submittedName>
</protein>
<dbReference type="EMBL" id="MTLN01000003">
    <property type="protein sequence ID" value="ONN71996.1"/>
    <property type="molecule type" value="Genomic_DNA"/>
</dbReference>
<name>A0A1G5PEN4_9PSED</name>
<dbReference type="CDD" id="cd00090">
    <property type="entry name" value="HTH_ARSR"/>
    <property type="match status" value="1"/>
</dbReference>
<dbReference type="GO" id="GO:0006355">
    <property type="term" value="P:regulation of DNA-templated transcription"/>
    <property type="evidence" value="ECO:0007669"/>
    <property type="project" value="UniProtKB-ARBA"/>
</dbReference>